<dbReference type="AlphaFoldDB" id="A0A9D1XSC4"/>
<comment type="caution">
    <text evidence="1">The sequence shown here is derived from an EMBL/GenBank/DDBJ whole genome shotgun (WGS) entry which is preliminary data.</text>
</comment>
<reference evidence="1" key="2">
    <citation type="submission" date="2021-04" db="EMBL/GenBank/DDBJ databases">
        <authorList>
            <person name="Gilroy R."/>
        </authorList>
    </citation>
    <scope>NUCLEOTIDE SEQUENCE</scope>
    <source>
        <strain evidence="1">ChiHecec2B26-12326</strain>
    </source>
</reference>
<reference evidence="1" key="1">
    <citation type="journal article" date="2021" name="PeerJ">
        <title>Extensive microbial diversity within the chicken gut microbiome revealed by metagenomics and culture.</title>
        <authorList>
            <person name="Gilroy R."/>
            <person name="Ravi A."/>
            <person name="Getino M."/>
            <person name="Pursley I."/>
            <person name="Horton D.L."/>
            <person name="Alikhan N.F."/>
            <person name="Baker D."/>
            <person name="Gharbi K."/>
            <person name="Hall N."/>
            <person name="Watson M."/>
            <person name="Adriaenssens E.M."/>
            <person name="Foster-Nyarko E."/>
            <person name="Jarju S."/>
            <person name="Secka A."/>
            <person name="Antonio M."/>
            <person name="Oren A."/>
            <person name="Chaudhuri R.R."/>
            <person name="La Ragione R."/>
            <person name="Hildebrand F."/>
            <person name="Pallen M.J."/>
        </authorList>
    </citation>
    <scope>NUCLEOTIDE SEQUENCE</scope>
    <source>
        <strain evidence="1">ChiHecec2B26-12326</strain>
    </source>
</reference>
<organism evidence="1 2">
    <name type="scientific">Candidatus Parabacteroides intestinigallinarum</name>
    <dbReference type="NCBI Taxonomy" id="2838722"/>
    <lineage>
        <taxon>Bacteria</taxon>
        <taxon>Pseudomonadati</taxon>
        <taxon>Bacteroidota</taxon>
        <taxon>Bacteroidia</taxon>
        <taxon>Bacteroidales</taxon>
        <taxon>Tannerellaceae</taxon>
        <taxon>Parabacteroides</taxon>
    </lineage>
</organism>
<protein>
    <submittedName>
        <fullName evidence="1">Uncharacterized protein</fullName>
    </submittedName>
</protein>
<dbReference type="Proteomes" id="UP000823847">
    <property type="component" value="Unassembled WGS sequence"/>
</dbReference>
<sequence length="168" mass="19502">MKVSISLRGDNSDEYHIRLESWDRGNLPNEIIPLLEDADIIDVVLERVSGLERTSMHVLSGISEVIAKVFIDNSNAILYFYCDDMNPIPNMGKNNSKNKNISSQQYRSILFSRMFDRYCLKKGYIDIYNIPVKIHLEDRDIYIHLIAREKHSRIVNLIKETILGMAEK</sequence>
<proteinExistence type="predicted"/>
<evidence type="ECO:0000313" key="1">
    <source>
        <dbReference type="EMBL" id="HIX86663.1"/>
    </source>
</evidence>
<dbReference type="EMBL" id="DXEN01000065">
    <property type="protein sequence ID" value="HIX86663.1"/>
    <property type="molecule type" value="Genomic_DNA"/>
</dbReference>
<name>A0A9D1XSC4_9BACT</name>
<evidence type="ECO:0000313" key="2">
    <source>
        <dbReference type="Proteomes" id="UP000823847"/>
    </source>
</evidence>
<accession>A0A9D1XSC4</accession>
<gene>
    <name evidence="1" type="ORF">H9848_08685</name>
</gene>